<dbReference type="InterPro" id="IPR037079">
    <property type="entry name" value="AF2212/PG0164-like_sf"/>
</dbReference>
<protein>
    <submittedName>
        <fullName evidence="1">DUF1905 domain-containing protein</fullName>
    </submittedName>
</protein>
<dbReference type="RefSeq" id="WP_202750433.1">
    <property type="nucleotide sequence ID" value="NZ_JAESWC010000015.1"/>
</dbReference>
<dbReference type="EMBL" id="JAESWC010000015">
    <property type="protein sequence ID" value="MBL4937684.1"/>
    <property type="molecule type" value="Genomic_DNA"/>
</dbReference>
<dbReference type="SUPFAM" id="SSF141694">
    <property type="entry name" value="AF2212/PG0164-like"/>
    <property type="match status" value="1"/>
</dbReference>
<dbReference type="Pfam" id="PF08922">
    <property type="entry name" value="DUF1905"/>
    <property type="match status" value="1"/>
</dbReference>
<dbReference type="Pfam" id="PF13376">
    <property type="entry name" value="OmdA"/>
    <property type="match status" value="1"/>
</dbReference>
<sequence>MNIYEFDAVIKKHDEMDAAFIEFPFDAEKEFKTKGQVKVKASFDGYQYRGSLAKMGHYCHCIGITQKIRKEISKQAGDSVHVIIEKDDEPRVVQLPEDFKKVLEESKKAKEFFYCLSYTNQKKYIEWITNAKKIDTREKRIEESIKLLNDGVKCP</sequence>
<comment type="caution">
    <text evidence="1">The sequence shown here is derived from an EMBL/GenBank/DDBJ whole genome shotgun (WGS) entry which is preliminary data.</text>
</comment>
<dbReference type="Gene3D" id="2.40.30.100">
    <property type="entry name" value="AF2212/PG0164-like"/>
    <property type="match status" value="1"/>
</dbReference>
<gene>
    <name evidence="1" type="ORF">JK636_18395</name>
</gene>
<dbReference type="Proteomes" id="UP000632377">
    <property type="component" value="Unassembled WGS sequence"/>
</dbReference>
<keyword evidence="2" id="KW-1185">Reference proteome</keyword>
<reference evidence="1 2" key="1">
    <citation type="submission" date="2021-01" db="EMBL/GenBank/DDBJ databases">
        <title>Genome public.</title>
        <authorList>
            <person name="Liu C."/>
            <person name="Sun Q."/>
        </authorList>
    </citation>
    <scope>NUCLEOTIDE SEQUENCE [LARGE SCALE GENOMIC DNA]</scope>
    <source>
        <strain evidence="1 2">YIM B02515</strain>
    </source>
</reference>
<name>A0ABS1TH63_9CLOT</name>
<dbReference type="InterPro" id="IPR015018">
    <property type="entry name" value="DUF1905"/>
</dbReference>
<evidence type="ECO:0000313" key="2">
    <source>
        <dbReference type="Proteomes" id="UP000632377"/>
    </source>
</evidence>
<evidence type="ECO:0000313" key="1">
    <source>
        <dbReference type="EMBL" id="MBL4937684.1"/>
    </source>
</evidence>
<organism evidence="1 2">
    <name type="scientific">Clostridium rhizosphaerae</name>
    <dbReference type="NCBI Taxonomy" id="2803861"/>
    <lineage>
        <taxon>Bacteria</taxon>
        <taxon>Bacillati</taxon>
        <taxon>Bacillota</taxon>
        <taxon>Clostridia</taxon>
        <taxon>Eubacteriales</taxon>
        <taxon>Clostridiaceae</taxon>
        <taxon>Clostridium</taxon>
    </lineage>
</organism>
<proteinExistence type="predicted"/>
<accession>A0ABS1TH63</accession>